<comment type="similarity">
    <text evidence="1">Belongs to the class-II aminoacyl-tRNA synthetase family. Type 1 subfamily.</text>
</comment>
<dbReference type="InterPro" id="IPR045864">
    <property type="entry name" value="aa-tRNA-synth_II/BPL/LPL"/>
</dbReference>
<dbReference type="GO" id="GO:0006422">
    <property type="term" value="P:aspartyl-tRNA aminoacylation"/>
    <property type="evidence" value="ECO:0007669"/>
    <property type="project" value="TreeGrafter"/>
</dbReference>
<gene>
    <name evidence="8" type="primary">aspS_2</name>
    <name evidence="8" type="ORF">NCTC10005_03854</name>
</gene>
<dbReference type="Proteomes" id="UP000255106">
    <property type="component" value="Unassembled WGS sequence"/>
</dbReference>
<dbReference type="InterPro" id="IPR004524">
    <property type="entry name" value="Asp-tRNA-ligase_1"/>
</dbReference>
<dbReference type="PANTHER" id="PTHR22594:SF5">
    <property type="entry name" value="ASPARTATE--TRNA LIGASE, MITOCHONDRIAL"/>
    <property type="match status" value="1"/>
</dbReference>
<dbReference type="InterPro" id="IPR004115">
    <property type="entry name" value="GAD-like_sf"/>
</dbReference>
<dbReference type="GO" id="GO:0004815">
    <property type="term" value="F:aspartate-tRNA ligase activity"/>
    <property type="evidence" value="ECO:0007669"/>
    <property type="project" value="UniProtKB-EC"/>
</dbReference>
<dbReference type="Pfam" id="PF00152">
    <property type="entry name" value="tRNA-synt_2"/>
    <property type="match status" value="1"/>
</dbReference>
<protein>
    <submittedName>
        <fullName evidence="8">Aspartyl-tRNA synthetase</fullName>
        <ecNumber evidence="8">6.1.1.12</ecNumber>
    </submittedName>
</protein>
<accession>A0A377LXG6</accession>
<dbReference type="Gene3D" id="3.30.930.10">
    <property type="entry name" value="Bira Bifunctional Protein, Domain 2"/>
    <property type="match status" value="1"/>
</dbReference>
<evidence type="ECO:0000313" key="8">
    <source>
        <dbReference type="EMBL" id="STQ11087.1"/>
    </source>
</evidence>
<evidence type="ECO:0000256" key="4">
    <source>
        <dbReference type="ARBA" id="ARBA00022840"/>
    </source>
</evidence>
<sequence>MELVDVADLVKSVEFAVFAGPANDPKGRVAALRVPGGAALSRKQIDDYGNFIKIYGAKGLAYIKVTERAKGLEGITSPVAKFLNAEIVEAILERTGAQDGDMIFFGADNKKIVADAMGALRLKLGKDLNLTDESKWAPLWVIDFPMFEDDGEGGLTAMHHPFTSPKDMTAAELKAAPEEAVANAYDMVINGYEVGGGSVRIHSGEMQQTVFGILGINEQEQREKFGFLLDALKYGTPPHAGLAFGLDRLTMLLTGTDNIRDVIAFPKTTAAACLMTEAPSFANPAALAELGIDVVKKEEKN</sequence>
<evidence type="ECO:0000313" key="9">
    <source>
        <dbReference type="Proteomes" id="UP000255106"/>
    </source>
</evidence>
<dbReference type="NCBIfam" id="TIGR00459">
    <property type="entry name" value="aspS_bact"/>
    <property type="match status" value="1"/>
</dbReference>
<evidence type="ECO:0000259" key="7">
    <source>
        <dbReference type="Pfam" id="PF00152"/>
    </source>
</evidence>
<dbReference type="InterPro" id="IPR004364">
    <property type="entry name" value="Aa-tRNA-synt_II"/>
</dbReference>
<name>A0A377LXG6_ENTCL</name>
<keyword evidence="3" id="KW-0547">Nucleotide-binding</keyword>
<dbReference type="AlphaFoldDB" id="A0A377LXG6"/>
<feature type="domain" description="Aminoacyl-tRNA synthetase class II (D/K/N)" evidence="7">
    <location>
        <begin position="87"/>
        <end position="268"/>
    </location>
</feature>
<organism evidence="8 9">
    <name type="scientific">Enterobacter cloacae</name>
    <dbReference type="NCBI Taxonomy" id="550"/>
    <lineage>
        <taxon>Bacteria</taxon>
        <taxon>Pseudomonadati</taxon>
        <taxon>Pseudomonadota</taxon>
        <taxon>Gammaproteobacteria</taxon>
        <taxon>Enterobacterales</taxon>
        <taxon>Enterobacteriaceae</taxon>
        <taxon>Enterobacter</taxon>
        <taxon>Enterobacter cloacae complex</taxon>
    </lineage>
</organism>
<dbReference type="SUPFAM" id="SSF55681">
    <property type="entry name" value="Class II aaRS and biotin synthetases"/>
    <property type="match status" value="1"/>
</dbReference>
<evidence type="ECO:0000256" key="6">
    <source>
        <dbReference type="ARBA" id="ARBA00023146"/>
    </source>
</evidence>
<evidence type="ECO:0000256" key="1">
    <source>
        <dbReference type="ARBA" id="ARBA00006303"/>
    </source>
</evidence>
<reference evidence="8 9" key="1">
    <citation type="submission" date="2018-06" db="EMBL/GenBank/DDBJ databases">
        <authorList>
            <consortium name="Pathogen Informatics"/>
            <person name="Doyle S."/>
        </authorList>
    </citation>
    <scope>NUCLEOTIDE SEQUENCE [LARGE SCALE GENOMIC DNA]</scope>
    <source>
        <strain evidence="8 9">NCTC10005</strain>
    </source>
</reference>
<proteinExistence type="inferred from homology"/>
<dbReference type="GO" id="GO:0005524">
    <property type="term" value="F:ATP binding"/>
    <property type="evidence" value="ECO:0007669"/>
    <property type="project" value="UniProtKB-KW"/>
</dbReference>
<keyword evidence="5" id="KW-0648">Protein biosynthesis</keyword>
<evidence type="ECO:0000256" key="5">
    <source>
        <dbReference type="ARBA" id="ARBA00022917"/>
    </source>
</evidence>
<dbReference type="SUPFAM" id="SSF55261">
    <property type="entry name" value="GAD domain-like"/>
    <property type="match status" value="1"/>
</dbReference>
<dbReference type="EMBL" id="UGJB01000004">
    <property type="protein sequence ID" value="STQ11087.1"/>
    <property type="molecule type" value="Genomic_DNA"/>
</dbReference>
<dbReference type="PRINTS" id="PR01042">
    <property type="entry name" value="TRNASYNTHASP"/>
</dbReference>
<keyword evidence="2 8" id="KW-0436">Ligase</keyword>
<keyword evidence="6 8" id="KW-0030">Aminoacyl-tRNA synthetase</keyword>
<dbReference type="PANTHER" id="PTHR22594">
    <property type="entry name" value="ASPARTYL/LYSYL-TRNA SYNTHETASE"/>
    <property type="match status" value="1"/>
</dbReference>
<evidence type="ECO:0000256" key="2">
    <source>
        <dbReference type="ARBA" id="ARBA00022598"/>
    </source>
</evidence>
<dbReference type="GO" id="GO:0005737">
    <property type="term" value="C:cytoplasm"/>
    <property type="evidence" value="ECO:0007669"/>
    <property type="project" value="InterPro"/>
</dbReference>
<evidence type="ECO:0000256" key="3">
    <source>
        <dbReference type="ARBA" id="ARBA00022741"/>
    </source>
</evidence>
<dbReference type="EC" id="6.1.1.12" evidence="8"/>
<dbReference type="InterPro" id="IPR002312">
    <property type="entry name" value="Asp/Asn-tRNA-synth_IIb"/>
</dbReference>
<keyword evidence="4" id="KW-0067">ATP-binding</keyword>